<keyword evidence="6" id="KW-1185">Reference proteome</keyword>
<dbReference type="GO" id="GO:0006508">
    <property type="term" value="P:proteolysis"/>
    <property type="evidence" value="ECO:0007669"/>
    <property type="project" value="InterPro"/>
</dbReference>
<evidence type="ECO:0000256" key="3">
    <source>
        <dbReference type="SAM" id="MobiDB-lite"/>
    </source>
</evidence>
<reference evidence="5 6" key="1">
    <citation type="submission" date="2019-02" db="EMBL/GenBank/DDBJ databases">
        <title>Deep-cultivation of Planctomycetes and their phenomic and genomic characterization uncovers novel biology.</title>
        <authorList>
            <person name="Wiegand S."/>
            <person name="Jogler M."/>
            <person name="Boedeker C."/>
            <person name="Pinto D."/>
            <person name="Vollmers J."/>
            <person name="Rivas-Marin E."/>
            <person name="Kohn T."/>
            <person name="Peeters S.H."/>
            <person name="Heuer A."/>
            <person name="Rast P."/>
            <person name="Oberbeckmann S."/>
            <person name="Bunk B."/>
            <person name="Jeske O."/>
            <person name="Meyerdierks A."/>
            <person name="Storesund J.E."/>
            <person name="Kallscheuer N."/>
            <person name="Luecker S."/>
            <person name="Lage O.M."/>
            <person name="Pohl T."/>
            <person name="Merkel B.J."/>
            <person name="Hornburger P."/>
            <person name="Mueller R.-W."/>
            <person name="Bruemmer F."/>
            <person name="Labrenz M."/>
            <person name="Spormann A.M."/>
            <person name="Op Den Camp H."/>
            <person name="Overmann J."/>
            <person name="Amann R."/>
            <person name="Jetten M.S.M."/>
            <person name="Mascher T."/>
            <person name="Medema M.H."/>
            <person name="Devos D.P."/>
            <person name="Kaster A.-K."/>
            <person name="Ovreas L."/>
            <person name="Rohde M."/>
            <person name="Galperin M.Y."/>
            <person name="Jogler C."/>
        </authorList>
    </citation>
    <scope>NUCLEOTIDE SEQUENCE [LARGE SCALE GENOMIC DNA]</scope>
    <source>
        <strain evidence="5 6">Pla100</strain>
    </source>
</reference>
<feature type="region of interest" description="Disordered" evidence="3">
    <location>
        <begin position="152"/>
        <end position="172"/>
    </location>
</feature>
<gene>
    <name evidence="5" type="primary">axeA1_1</name>
    <name evidence="5" type="ORF">Pla100_04390</name>
</gene>
<dbReference type="RefSeq" id="WP_146576011.1">
    <property type="nucleotide sequence ID" value="NZ_SJPM01000001.1"/>
</dbReference>
<dbReference type="Gene3D" id="3.40.50.1820">
    <property type="entry name" value="alpha/beta hydrolase"/>
    <property type="match status" value="1"/>
</dbReference>
<evidence type="ECO:0000259" key="4">
    <source>
        <dbReference type="Pfam" id="PF00326"/>
    </source>
</evidence>
<dbReference type="SUPFAM" id="SSF53474">
    <property type="entry name" value="alpha/beta-Hydrolases"/>
    <property type="match status" value="1"/>
</dbReference>
<dbReference type="OrthoDB" id="9815425at2"/>
<dbReference type="Pfam" id="PF00326">
    <property type="entry name" value="Peptidase_S9"/>
    <property type="match status" value="1"/>
</dbReference>
<sequence precursor="true">MGIDPDKIIAGGASAGGHVAAAVGTNVSFDEETDDLKVSSRPSALVLFNPVFDNGPGEYGHERVSDYWEQISPTHNIDDQTPPTIALFGDQDKHVPVATAKEYNERMEAKEGGRCDLFIYEGQGHGFFNHREDGGSKANKNFDETMNQSINFQRSLGYVKPTNSKPGSSNQR</sequence>
<dbReference type="PANTHER" id="PTHR48081:SF30">
    <property type="entry name" value="ACETYL-HYDROLASE LIPR-RELATED"/>
    <property type="match status" value="1"/>
</dbReference>
<proteinExistence type="inferred from homology"/>
<protein>
    <submittedName>
        <fullName evidence="5">Acetylxylan esterase</fullName>
        <ecNumber evidence="5">3.1.1.72</ecNumber>
    </submittedName>
</protein>
<keyword evidence="2 5" id="KW-0378">Hydrolase</keyword>
<dbReference type="AlphaFoldDB" id="A0A5C6AWU8"/>
<accession>A0A5C6AWU8</accession>
<comment type="caution">
    <text evidence="5">The sequence shown here is derived from an EMBL/GenBank/DDBJ whole genome shotgun (WGS) entry which is preliminary data.</text>
</comment>
<evidence type="ECO:0000313" key="5">
    <source>
        <dbReference type="EMBL" id="TWU03512.1"/>
    </source>
</evidence>
<evidence type="ECO:0000313" key="6">
    <source>
        <dbReference type="Proteomes" id="UP000316213"/>
    </source>
</evidence>
<dbReference type="GO" id="GO:0008236">
    <property type="term" value="F:serine-type peptidase activity"/>
    <property type="evidence" value="ECO:0007669"/>
    <property type="project" value="InterPro"/>
</dbReference>
<comment type="similarity">
    <text evidence="1">Belongs to the 'GDXG' lipolytic enzyme family.</text>
</comment>
<evidence type="ECO:0000256" key="2">
    <source>
        <dbReference type="ARBA" id="ARBA00022801"/>
    </source>
</evidence>
<organism evidence="5 6">
    <name type="scientific">Neorhodopirellula pilleata</name>
    <dbReference type="NCBI Taxonomy" id="2714738"/>
    <lineage>
        <taxon>Bacteria</taxon>
        <taxon>Pseudomonadati</taxon>
        <taxon>Planctomycetota</taxon>
        <taxon>Planctomycetia</taxon>
        <taxon>Pirellulales</taxon>
        <taxon>Pirellulaceae</taxon>
        <taxon>Neorhodopirellula</taxon>
    </lineage>
</organism>
<dbReference type="EC" id="3.1.1.72" evidence="5"/>
<dbReference type="Proteomes" id="UP000316213">
    <property type="component" value="Unassembled WGS sequence"/>
</dbReference>
<dbReference type="GO" id="GO:0046555">
    <property type="term" value="F:acetylxylan esterase activity"/>
    <property type="evidence" value="ECO:0007669"/>
    <property type="project" value="UniProtKB-EC"/>
</dbReference>
<dbReference type="PANTHER" id="PTHR48081">
    <property type="entry name" value="AB HYDROLASE SUPERFAMILY PROTEIN C4A8.06C"/>
    <property type="match status" value="1"/>
</dbReference>
<dbReference type="InterPro" id="IPR029058">
    <property type="entry name" value="AB_hydrolase_fold"/>
</dbReference>
<dbReference type="InterPro" id="IPR050300">
    <property type="entry name" value="GDXG_lipolytic_enzyme"/>
</dbReference>
<feature type="domain" description="Peptidase S9 prolyl oligopeptidase catalytic" evidence="4">
    <location>
        <begin position="3"/>
        <end position="133"/>
    </location>
</feature>
<name>A0A5C6AWU8_9BACT</name>
<evidence type="ECO:0000256" key="1">
    <source>
        <dbReference type="ARBA" id="ARBA00010515"/>
    </source>
</evidence>
<feature type="compositionally biased region" description="Polar residues" evidence="3">
    <location>
        <begin position="161"/>
        <end position="172"/>
    </location>
</feature>
<dbReference type="InterPro" id="IPR001375">
    <property type="entry name" value="Peptidase_S9_cat"/>
</dbReference>
<dbReference type="GO" id="GO:0004806">
    <property type="term" value="F:triacylglycerol lipase activity"/>
    <property type="evidence" value="ECO:0007669"/>
    <property type="project" value="TreeGrafter"/>
</dbReference>
<dbReference type="EMBL" id="SJPM01000001">
    <property type="protein sequence ID" value="TWU03512.1"/>
    <property type="molecule type" value="Genomic_DNA"/>
</dbReference>